<reference evidence="2 3" key="1">
    <citation type="journal article" date="1998" name="Science">
        <title>Genome sequence of the nematode C. elegans: a platform for investigating biology.</title>
        <authorList>
            <consortium name="The C. elegans sequencing consortium"/>
            <person name="Sulson J.E."/>
            <person name="Waterston R."/>
        </authorList>
    </citation>
    <scope>NUCLEOTIDE SEQUENCE [LARGE SCALE GENOMIC DNA]</scope>
    <source>
        <strain evidence="2 3">Bristol N2</strain>
    </source>
</reference>
<dbReference type="AGR" id="WB:WBGene00010617"/>
<keyword evidence="1" id="KW-0472">Membrane</keyword>
<name>Q9XVL4_CAEEL</name>
<dbReference type="eggNOG" id="ENOG502TK3J">
    <property type="taxonomic scope" value="Eukaryota"/>
</dbReference>
<gene>
    <name evidence="2" type="ORF">CELE_K07A1.13</name>
    <name evidence="2 4" type="ORF">K07A1.13</name>
</gene>
<feature type="transmembrane region" description="Helical" evidence="1">
    <location>
        <begin position="32"/>
        <end position="54"/>
    </location>
</feature>
<dbReference type="RefSeq" id="NP_492541.1">
    <property type="nucleotide sequence ID" value="NM_060140.4"/>
</dbReference>
<keyword evidence="1 2" id="KW-0812">Transmembrane</keyword>
<dbReference type="FunCoup" id="Q9XVL4">
    <property type="interactions" value="297"/>
</dbReference>
<dbReference type="KEGG" id="cel:CELE_K07A1.13"/>
<evidence type="ECO:0000313" key="2">
    <source>
        <dbReference type="EMBL" id="CAB03173.1"/>
    </source>
</evidence>
<evidence type="ECO:0000256" key="1">
    <source>
        <dbReference type="SAM" id="Phobius"/>
    </source>
</evidence>
<dbReference type="PIR" id="T23386">
    <property type="entry name" value="T23386"/>
</dbReference>
<dbReference type="WormBase" id="K07A1.13">
    <property type="protein sequence ID" value="CE18857"/>
    <property type="gene ID" value="WBGene00010617"/>
</dbReference>
<protein>
    <submittedName>
        <fullName evidence="2">Transmembrane protein</fullName>
    </submittedName>
</protein>
<dbReference type="GeneID" id="172793"/>
<dbReference type="EMBL" id="BX284601">
    <property type="protein sequence ID" value="CAB03173.1"/>
    <property type="molecule type" value="Genomic_DNA"/>
</dbReference>
<keyword evidence="1" id="KW-1133">Transmembrane helix</keyword>
<organism evidence="2 3">
    <name type="scientific">Caenorhabditis elegans</name>
    <dbReference type="NCBI Taxonomy" id="6239"/>
    <lineage>
        <taxon>Eukaryota</taxon>
        <taxon>Metazoa</taxon>
        <taxon>Ecdysozoa</taxon>
        <taxon>Nematoda</taxon>
        <taxon>Chromadorea</taxon>
        <taxon>Rhabditida</taxon>
        <taxon>Rhabditina</taxon>
        <taxon>Rhabditomorpha</taxon>
        <taxon>Rhabditoidea</taxon>
        <taxon>Rhabditidae</taxon>
        <taxon>Peloderinae</taxon>
        <taxon>Caenorhabditis</taxon>
    </lineage>
</organism>
<dbReference type="OMA" id="IYMARYE"/>
<keyword evidence="3" id="KW-1185">Reference proteome</keyword>
<dbReference type="PaxDb" id="6239-K07A1.13"/>
<sequence length="176" mass="20246">MPSQTIFPKRTRRNRTIQSLNRLPEDDGDPTITGIAIILGIAELIVSFLFLIFSQNYYFFAQLGLQLFFMALESYSLFVGFLVVAYAGAFEIIILLVFCGFETFKPERSLIPTAFPGITETGRLWIIIAGYALVFWCGLRLIWTRRAMHYIYMARYEKRRNDALIAQMTAEGFVQV</sequence>
<dbReference type="HOGENOM" id="CLU_1526538_0_0_1"/>
<proteinExistence type="predicted"/>
<dbReference type="InParanoid" id="Q9XVL4"/>
<dbReference type="Bgee" id="WBGene00010617">
    <property type="expression patterns" value="Expressed in germ line (C elegans) and 2 other cell types or tissues"/>
</dbReference>
<feature type="transmembrane region" description="Helical" evidence="1">
    <location>
        <begin position="75"/>
        <end position="104"/>
    </location>
</feature>
<dbReference type="Proteomes" id="UP000001940">
    <property type="component" value="Chromosome I"/>
</dbReference>
<dbReference type="UCSC" id="K07A1.13">
    <property type="organism name" value="c. elegans"/>
</dbReference>
<feature type="transmembrane region" description="Helical" evidence="1">
    <location>
        <begin position="124"/>
        <end position="143"/>
    </location>
</feature>
<accession>Q9XVL4</accession>
<dbReference type="AlphaFoldDB" id="Q9XVL4"/>
<evidence type="ECO:0000313" key="4">
    <source>
        <dbReference type="WormBase" id="K07A1.13"/>
    </source>
</evidence>
<dbReference type="CTD" id="172793"/>
<evidence type="ECO:0000313" key="3">
    <source>
        <dbReference type="Proteomes" id="UP000001940"/>
    </source>
</evidence>